<reference evidence="13" key="1">
    <citation type="submission" date="2022-11" db="EMBL/GenBank/DDBJ databases">
        <authorList>
            <person name="Kikuchi T."/>
        </authorList>
    </citation>
    <scope>NUCLEOTIDE SEQUENCE</scope>
    <source>
        <strain evidence="13">PS1010</strain>
    </source>
</reference>
<dbReference type="PANTHER" id="PTHR21451">
    <property type="entry name" value="HISTONE H3 METHYLTRANSFERASE"/>
    <property type="match status" value="1"/>
</dbReference>
<keyword evidence="4 11" id="KW-0489">Methyltransferase</keyword>
<dbReference type="AlphaFoldDB" id="A0A9P1INA1"/>
<dbReference type="FunFam" id="3.40.50.150:FF:000033">
    <property type="entry name" value="Histone-lysine N-methyltransferase, H3 lysine-79 specific"/>
    <property type="match status" value="1"/>
</dbReference>
<dbReference type="EMBL" id="CANHGI010000003">
    <property type="protein sequence ID" value="CAI5446367.1"/>
    <property type="molecule type" value="Genomic_DNA"/>
</dbReference>
<comment type="miscellaneous">
    <text evidence="11">In contrast to other lysine histone methyltransferases, it does not contain a SET domain, suggesting the existence of another mechanism for methylation of lysine residues of histones.</text>
</comment>
<keyword evidence="8 11" id="KW-0539">Nucleus</keyword>
<dbReference type="PANTHER" id="PTHR21451:SF0">
    <property type="entry name" value="HISTONE-LYSINE N-METHYLTRANSFERASE, H3 LYSINE-79 SPECIFIC"/>
    <property type="match status" value="1"/>
</dbReference>
<keyword evidence="14" id="KW-1185">Reference proteome</keyword>
<dbReference type="InterPro" id="IPR030445">
    <property type="entry name" value="H3-K79_meTrfase"/>
</dbReference>
<evidence type="ECO:0000256" key="7">
    <source>
        <dbReference type="ARBA" id="ARBA00022853"/>
    </source>
</evidence>
<name>A0A9P1INA1_9PELO</name>
<dbReference type="CDD" id="cd02440">
    <property type="entry name" value="AdoMet_MTases"/>
    <property type="match status" value="1"/>
</dbReference>
<evidence type="ECO:0000313" key="13">
    <source>
        <dbReference type="EMBL" id="CAI5446367.1"/>
    </source>
</evidence>
<protein>
    <recommendedName>
        <fullName evidence="3 11">Histone-lysine N-methyltransferase, H3 lysine-79 specific</fullName>
        <ecNumber evidence="2 11">2.1.1.360</ecNumber>
    </recommendedName>
    <alternativeName>
        <fullName evidence="9 11">Histone H3-K79 methyltransferase</fullName>
    </alternativeName>
</protein>
<dbReference type="Proteomes" id="UP001152747">
    <property type="component" value="Unassembled WGS sequence"/>
</dbReference>
<dbReference type="Pfam" id="PF08123">
    <property type="entry name" value="DOT1"/>
    <property type="match status" value="1"/>
</dbReference>
<evidence type="ECO:0000256" key="4">
    <source>
        <dbReference type="ARBA" id="ARBA00022603"/>
    </source>
</evidence>
<gene>
    <name evidence="13" type="ORF">CAMP_LOCUS9004</name>
</gene>
<keyword evidence="7 11" id="KW-0156">Chromatin regulator</keyword>
<comment type="catalytic activity">
    <reaction evidence="10 11">
        <text>L-lysyl(79)-[histone H3] + 3 S-adenosyl-L-methionine = N(6),N(6),N(6)-trimethyl-L-lysyl(79)-[histone H3] + 3 S-adenosyl-L-homocysteine + 3 H(+)</text>
        <dbReference type="Rhea" id="RHEA:60328"/>
        <dbReference type="Rhea" id="RHEA-COMP:15549"/>
        <dbReference type="Rhea" id="RHEA-COMP:15552"/>
        <dbReference type="ChEBI" id="CHEBI:15378"/>
        <dbReference type="ChEBI" id="CHEBI:29969"/>
        <dbReference type="ChEBI" id="CHEBI:57856"/>
        <dbReference type="ChEBI" id="CHEBI:59789"/>
        <dbReference type="ChEBI" id="CHEBI:61961"/>
        <dbReference type="EC" id="2.1.1.360"/>
    </reaction>
</comment>
<keyword evidence="5 11" id="KW-0808">Transferase</keyword>
<organism evidence="13 14">
    <name type="scientific">Caenorhabditis angaria</name>
    <dbReference type="NCBI Taxonomy" id="860376"/>
    <lineage>
        <taxon>Eukaryota</taxon>
        <taxon>Metazoa</taxon>
        <taxon>Ecdysozoa</taxon>
        <taxon>Nematoda</taxon>
        <taxon>Chromadorea</taxon>
        <taxon>Rhabditida</taxon>
        <taxon>Rhabditina</taxon>
        <taxon>Rhabditomorpha</taxon>
        <taxon>Rhabditoidea</taxon>
        <taxon>Rhabditidae</taxon>
        <taxon>Peloderinae</taxon>
        <taxon>Caenorhabditis</taxon>
    </lineage>
</organism>
<dbReference type="EC" id="2.1.1.360" evidence="2 11"/>
<evidence type="ECO:0000256" key="3">
    <source>
        <dbReference type="ARBA" id="ARBA00020987"/>
    </source>
</evidence>
<dbReference type="InterPro" id="IPR029063">
    <property type="entry name" value="SAM-dependent_MTases_sf"/>
</dbReference>
<dbReference type="InterPro" id="IPR025789">
    <property type="entry name" value="DOT1_dom"/>
</dbReference>
<dbReference type="GO" id="GO:0006281">
    <property type="term" value="P:DNA repair"/>
    <property type="evidence" value="ECO:0007669"/>
    <property type="project" value="TreeGrafter"/>
</dbReference>
<dbReference type="OrthoDB" id="443402at2759"/>
<evidence type="ECO:0000256" key="9">
    <source>
        <dbReference type="ARBA" id="ARBA00029821"/>
    </source>
</evidence>
<evidence type="ECO:0000256" key="10">
    <source>
        <dbReference type="ARBA" id="ARBA00047770"/>
    </source>
</evidence>
<dbReference type="PROSITE" id="PS51569">
    <property type="entry name" value="DOT1"/>
    <property type="match status" value="1"/>
</dbReference>
<proteinExistence type="inferred from homology"/>
<dbReference type="GO" id="GO:0032259">
    <property type="term" value="P:methylation"/>
    <property type="evidence" value="ECO:0007669"/>
    <property type="project" value="UniProtKB-KW"/>
</dbReference>
<comment type="function">
    <text evidence="11">Histone methyltransferase that specifically trimethylates histone H3 to form H3K79me3. This methylation is required for telomere silencing and for the pachytene checkpoint during the meiotic cell cycle by allowing the recruitment of RAD9 to double strand breaks. Nucleosomes are preferred as substrate compared to free histone.</text>
</comment>
<comment type="similarity">
    <text evidence="11">Belongs to the class I-like SAM-binding methyltransferase superfamily. DOT1 family.</text>
</comment>
<dbReference type="GO" id="GO:0000077">
    <property type="term" value="P:DNA damage checkpoint signaling"/>
    <property type="evidence" value="ECO:0007669"/>
    <property type="project" value="TreeGrafter"/>
</dbReference>
<dbReference type="Gene3D" id="3.40.50.150">
    <property type="entry name" value="Vaccinia Virus protein VP39"/>
    <property type="match status" value="1"/>
</dbReference>
<evidence type="ECO:0000256" key="6">
    <source>
        <dbReference type="ARBA" id="ARBA00022691"/>
    </source>
</evidence>
<evidence type="ECO:0000256" key="5">
    <source>
        <dbReference type="ARBA" id="ARBA00022679"/>
    </source>
</evidence>
<keyword evidence="6 11" id="KW-0949">S-adenosyl-L-methionine</keyword>
<dbReference type="GO" id="GO:0140956">
    <property type="term" value="F:histone H3K79 trimethyltransferase activity"/>
    <property type="evidence" value="ECO:0007669"/>
    <property type="project" value="UniProtKB-EC"/>
</dbReference>
<sequence>MRLKHLSNGSIEFDENLQVINEFADSWNAERTAYVMELAYAIAIPNPEKLNKHYEVSTDETYGEIRLHQLEKLLEHVKLTKSSIFLDIGSGVGQTTIYMALRKKFKKCYGIEISTLPIIMSTVLEEVTKRVFKLLGINTNFYSLKEGDCMDLQFVPIIRECDVIFINDMKFTPELREKITEMLVARMKDGATVITSGGALGLENRRRINVRNINNLKAYFETVKVKGEIDGVSWTSKPAEFWINKLNRKRVQAFKSHGNY</sequence>
<evidence type="ECO:0000256" key="11">
    <source>
        <dbReference type="RuleBase" id="RU271113"/>
    </source>
</evidence>
<evidence type="ECO:0000256" key="8">
    <source>
        <dbReference type="ARBA" id="ARBA00023242"/>
    </source>
</evidence>
<dbReference type="SUPFAM" id="SSF53335">
    <property type="entry name" value="S-adenosyl-L-methionine-dependent methyltransferases"/>
    <property type="match status" value="1"/>
</dbReference>
<evidence type="ECO:0000256" key="2">
    <source>
        <dbReference type="ARBA" id="ARBA00012190"/>
    </source>
</evidence>
<accession>A0A9P1INA1</accession>
<comment type="subcellular location">
    <subcellularLocation>
        <location evidence="1 11">Nucleus</location>
    </subcellularLocation>
</comment>
<evidence type="ECO:0000256" key="1">
    <source>
        <dbReference type="ARBA" id="ARBA00004123"/>
    </source>
</evidence>
<evidence type="ECO:0000313" key="14">
    <source>
        <dbReference type="Proteomes" id="UP001152747"/>
    </source>
</evidence>
<dbReference type="GO" id="GO:0035097">
    <property type="term" value="C:histone methyltransferase complex"/>
    <property type="evidence" value="ECO:0007669"/>
    <property type="project" value="UniProtKB-ARBA"/>
</dbReference>
<comment type="caution">
    <text evidence="13">The sequence shown here is derived from an EMBL/GenBank/DDBJ whole genome shotgun (WGS) entry which is preliminary data.</text>
</comment>
<feature type="domain" description="DOT1" evidence="12">
    <location>
        <begin position="1"/>
        <end position="259"/>
    </location>
</feature>
<evidence type="ECO:0000259" key="12">
    <source>
        <dbReference type="PROSITE" id="PS51569"/>
    </source>
</evidence>